<dbReference type="Gene3D" id="3.30.2010.10">
    <property type="entry name" value="Metalloproteases ('zincins'), catalytic domain"/>
    <property type="match status" value="1"/>
</dbReference>
<feature type="region of interest" description="Disordered" evidence="7">
    <location>
        <begin position="106"/>
        <end position="126"/>
    </location>
</feature>
<keyword evidence="2" id="KW-0645">Protease</keyword>
<feature type="domain" description="Peptidase M48" evidence="8">
    <location>
        <begin position="222"/>
        <end position="392"/>
    </location>
</feature>
<dbReference type="InterPro" id="IPR051156">
    <property type="entry name" value="Mito/Outer_Membr_Metalloprot"/>
</dbReference>
<dbReference type="EMBL" id="PEOG01000014">
    <property type="protein sequence ID" value="PIM53967.1"/>
    <property type="molecule type" value="Genomic_DNA"/>
</dbReference>
<dbReference type="PANTHER" id="PTHR22726">
    <property type="entry name" value="METALLOENDOPEPTIDASE OMA1"/>
    <property type="match status" value="1"/>
</dbReference>
<evidence type="ECO:0000256" key="4">
    <source>
        <dbReference type="ARBA" id="ARBA00022801"/>
    </source>
</evidence>
<keyword evidence="10" id="KW-1185">Reference proteome</keyword>
<sequence length="644" mass="69616">MQTTAFAAASSSNSTATRVIGSGWHSGIRSDVRFAAWIAAMRATPITSPFFAFPSRIKASVSGFIRMRPAARATRCVTSLPETSTMWACPSASKWVRGELMGAATIAKPKRRHHSSRPGDPLKRPNPIPFSRRCVAVLLSAALLGQGAAAQVNLPALGDSVSADVSIGAEKKLGDQVMRQIRPDPDYIDDPLLLEYAQNTWQPLVNAARRLGNISDDTSDRFAWELFLVRDRSVNAFALPGGYVGVHLGLIAMTGARDELASVLGHELSHVTQRHIARSIVGDARTSALATVGLLLGILAAAKSRSVDGAQAAIVTSQAAAAQAQLNFSRDMEREADRVGFQVMTQAGYQPAGMASMFERMEQAYHLMDSGAYPYLRSHPLTSERIGEARARLGTAGQTKLVGTSEHALMAARARVLMDQRTDPWRVLQGLDAGSRAGEKNIDQLAARYTSALASIKLRDFSRAEATLKTADALAGLLGADAGAKRLLVYAHAELEVARGKPEAGFAALEPLKNERSRPMLMIRADLAQADPRPEVKREAAEALQTHLALHAQDALAWQESGTLWQQLGQPLRSLRAQGENRAALGDITGAIDRLASAERQGRARSADQFEASVIDSRLRDLRYERRQMLMEMYPRGVPPGAEP</sequence>
<evidence type="ECO:0000256" key="7">
    <source>
        <dbReference type="SAM" id="MobiDB-lite"/>
    </source>
</evidence>
<dbReference type="Proteomes" id="UP000231501">
    <property type="component" value="Unassembled WGS sequence"/>
</dbReference>
<evidence type="ECO:0000256" key="1">
    <source>
        <dbReference type="ARBA" id="ARBA00001947"/>
    </source>
</evidence>
<dbReference type="GO" id="GO:0046872">
    <property type="term" value="F:metal ion binding"/>
    <property type="evidence" value="ECO:0007669"/>
    <property type="project" value="UniProtKB-KW"/>
</dbReference>
<gene>
    <name evidence="9" type="ORF">CS062_06645</name>
</gene>
<protein>
    <recommendedName>
        <fullName evidence="8">Peptidase M48 domain-containing protein</fullName>
    </recommendedName>
</protein>
<evidence type="ECO:0000313" key="10">
    <source>
        <dbReference type="Proteomes" id="UP000231501"/>
    </source>
</evidence>
<evidence type="ECO:0000259" key="8">
    <source>
        <dbReference type="Pfam" id="PF01435"/>
    </source>
</evidence>
<accession>A0A2G9CC27</accession>
<dbReference type="GO" id="GO:0004222">
    <property type="term" value="F:metalloendopeptidase activity"/>
    <property type="evidence" value="ECO:0007669"/>
    <property type="project" value="InterPro"/>
</dbReference>
<keyword evidence="5" id="KW-0862">Zinc</keyword>
<name>A0A2G9CC27_9BURK</name>
<dbReference type="Pfam" id="PF01435">
    <property type="entry name" value="Peptidase_M48"/>
    <property type="match status" value="1"/>
</dbReference>
<evidence type="ECO:0000256" key="6">
    <source>
        <dbReference type="ARBA" id="ARBA00023049"/>
    </source>
</evidence>
<dbReference type="GO" id="GO:0051603">
    <property type="term" value="P:proteolysis involved in protein catabolic process"/>
    <property type="evidence" value="ECO:0007669"/>
    <property type="project" value="TreeGrafter"/>
</dbReference>
<dbReference type="InterPro" id="IPR001915">
    <property type="entry name" value="Peptidase_M48"/>
</dbReference>
<dbReference type="PANTHER" id="PTHR22726:SF1">
    <property type="entry name" value="METALLOENDOPEPTIDASE OMA1, MITOCHONDRIAL"/>
    <property type="match status" value="1"/>
</dbReference>
<keyword evidence="6" id="KW-0482">Metalloprotease</keyword>
<comment type="caution">
    <text evidence="9">The sequence shown here is derived from an EMBL/GenBank/DDBJ whole genome shotgun (WGS) entry which is preliminary data.</text>
</comment>
<proteinExistence type="predicted"/>
<evidence type="ECO:0000256" key="5">
    <source>
        <dbReference type="ARBA" id="ARBA00022833"/>
    </source>
</evidence>
<keyword evidence="3" id="KW-0479">Metal-binding</keyword>
<dbReference type="GO" id="GO:0016020">
    <property type="term" value="C:membrane"/>
    <property type="evidence" value="ECO:0007669"/>
    <property type="project" value="TreeGrafter"/>
</dbReference>
<evidence type="ECO:0000256" key="3">
    <source>
        <dbReference type="ARBA" id="ARBA00022723"/>
    </source>
</evidence>
<reference evidence="9 10" key="1">
    <citation type="submission" date="2017-11" db="EMBL/GenBank/DDBJ databases">
        <title>Draft genome sequence of Mitsuaria sp. HWN-4.</title>
        <authorList>
            <person name="Gundlapally S.R."/>
        </authorList>
    </citation>
    <scope>NUCLEOTIDE SEQUENCE [LARGE SCALE GENOMIC DNA]</scope>
    <source>
        <strain evidence="9 10">HWN-4</strain>
    </source>
</reference>
<dbReference type="AlphaFoldDB" id="A0A2G9CC27"/>
<keyword evidence="4" id="KW-0378">Hydrolase</keyword>
<evidence type="ECO:0000313" key="9">
    <source>
        <dbReference type="EMBL" id="PIM53967.1"/>
    </source>
</evidence>
<organism evidence="9 10">
    <name type="scientific">Roseateles chitinivorans</name>
    <dbReference type="NCBI Taxonomy" id="2917965"/>
    <lineage>
        <taxon>Bacteria</taxon>
        <taxon>Pseudomonadati</taxon>
        <taxon>Pseudomonadota</taxon>
        <taxon>Betaproteobacteria</taxon>
        <taxon>Burkholderiales</taxon>
        <taxon>Sphaerotilaceae</taxon>
        <taxon>Roseateles</taxon>
    </lineage>
</organism>
<evidence type="ECO:0000256" key="2">
    <source>
        <dbReference type="ARBA" id="ARBA00022670"/>
    </source>
</evidence>
<comment type="cofactor">
    <cofactor evidence="1">
        <name>Zn(2+)</name>
        <dbReference type="ChEBI" id="CHEBI:29105"/>
    </cofactor>
</comment>